<feature type="domain" description="Major facilitator superfamily (MFS) profile" evidence="8">
    <location>
        <begin position="63"/>
        <end position="534"/>
    </location>
</feature>
<gene>
    <name evidence="9" type="primary">FUS6_0</name>
    <name evidence="9" type="ORF">LHYA1_G007921</name>
</gene>
<dbReference type="InterPro" id="IPR036259">
    <property type="entry name" value="MFS_trans_sf"/>
</dbReference>
<feature type="transmembrane region" description="Helical" evidence="7">
    <location>
        <begin position="190"/>
        <end position="212"/>
    </location>
</feature>
<evidence type="ECO:0000256" key="6">
    <source>
        <dbReference type="SAM" id="MobiDB-lite"/>
    </source>
</evidence>
<proteinExistence type="predicted"/>
<dbReference type="PROSITE" id="PS00216">
    <property type="entry name" value="SUGAR_TRANSPORT_1"/>
    <property type="match status" value="1"/>
</dbReference>
<keyword evidence="4 7" id="KW-1133">Transmembrane helix</keyword>
<accession>A0A8H8TV22</accession>
<keyword evidence="10" id="KW-1185">Reference proteome</keyword>
<dbReference type="RefSeq" id="XP_031001675.1">
    <property type="nucleotide sequence ID" value="XM_031152844.1"/>
</dbReference>
<dbReference type="AlphaFoldDB" id="A0A8H8TV22"/>
<dbReference type="InterPro" id="IPR005829">
    <property type="entry name" value="Sugar_transporter_CS"/>
</dbReference>
<feature type="transmembrane region" description="Helical" evidence="7">
    <location>
        <begin position="427"/>
        <end position="448"/>
    </location>
</feature>
<dbReference type="OrthoDB" id="4139357at2759"/>
<feature type="transmembrane region" description="Helical" evidence="7">
    <location>
        <begin position="365"/>
        <end position="389"/>
    </location>
</feature>
<comment type="subcellular location">
    <subcellularLocation>
        <location evidence="1">Membrane</location>
        <topology evidence="1">Multi-pass membrane protein</topology>
    </subcellularLocation>
</comment>
<keyword evidence="2" id="KW-0813">Transport</keyword>
<keyword evidence="5 7" id="KW-0472">Membrane</keyword>
<dbReference type="InterPro" id="IPR020846">
    <property type="entry name" value="MFS_dom"/>
</dbReference>
<feature type="transmembrane region" description="Helical" evidence="7">
    <location>
        <begin position="285"/>
        <end position="308"/>
    </location>
</feature>
<evidence type="ECO:0000256" key="4">
    <source>
        <dbReference type="ARBA" id="ARBA00022989"/>
    </source>
</evidence>
<feature type="transmembrane region" description="Helical" evidence="7">
    <location>
        <begin position="328"/>
        <end position="353"/>
    </location>
</feature>
<keyword evidence="3 7" id="KW-0812">Transmembrane</keyword>
<dbReference type="SUPFAM" id="SSF103473">
    <property type="entry name" value="MFS general substrate transporter"/>
    <property type="match status" value="1"/>
</dbReference>
<comment type="caution">
    <text evidence="9">The sequence shown here is derived from an EMBL/GenBank/DDBJ whole genome shotgun (WGS) entry which is preliminary data.</text>
</comment>
<name>A0A8H8TV22_9HELO</name>
<feature type="transmembrane region" description="Helical" evidence="7">
    <location>
        <begin position="153"/>
        <end position="178"/>
    </location>
</feature>
<dbReference type="GO" id="GO:0022857">
    <property type="term" value="F:transmembrane transporter activity"/>
    <property type="evidence" value="ECO:0007669"/>
    <property type="project" value="InterPro"/>
</dbReference>
<dbReference type="PROSITE" id="PS50850">
    <property type="entry name" value="MFS"/>
    <property type="match status" value="1"/>
</dbReference>
<feature type="compositionally biased region" description="Basic and acidic residues" evidence="6">
    <location>
        <begin position="12"/>
        <end position="25"/>
    </location>
</feature>
<dbReference type="PANTHER" id="PTHR23501:SF109">
    <property type="entry name" value="MAJOR FACILITATOR SUPERFAMILY (MFS) PROFILE DOMAIN-CONTAINING PROTEIN-RELATED"/>
    <property type="match status" value="1"/>
</dbReference>
<reference evidence="9 10" key="1">
    <citation type="submission" date="2018-05" db="EMBL/GenBank/DDBJ databases">
        <title>Genome sequencing and assembly of the regulated plant pathogen Lachnellula willkommii and related sister species for the development of diagnostic species identification markers.</title>
        <authorList>
            <person name="Giroux E."/>
            <person name="Bilodeau G."/>
        </authorList>
    </citation>
    <scope>NUCLEOTIDE SEQUENCE [LARGE SCALE GENOMIC DNA]</scope>
    <source>
        <strain evidence="9 10">CBS 185.66</strain>
    </source>
</reference>
<feature type="transmembrane region" description="Helical" evidence="7">
    <location>
        <begin position="62"/>
        <end position="90"/>
    </location>
</feature>
<evidence type="ECO:0000313" key="9">
    <source>
        <dbReference type="EMBL" id="TVY22887.1"/>
    </source>
</evidence>
<sequence>MATVETISDASMAEKAHTSEYEGGSRDGLNIDGGINHHAWDNHTSFNKYPTHEEGYENKLTFGFFMTMLGFSLSFVIAEVVPLFLITLFTVMAYDVGAGDKAIWLIVTQFIAIGSIVPFVGPLVDLIGRKGITLLSLCLVVVSMILLGTTPNIAGLIAAMAISGVSIGIQLLTSIAAVTELVPVYKRGITIGYVVIGFLPFAPASLYGQLLAEHSWRYVGLVVGVLALVAFFILLVFYKPPQRPNSIGLSKVQVLGRIDFIGAILGIGGITVFLVGLNWGGQDYAWHSTHVISCLTVGLASVLAFIIWEKFGAKYPMFPWELVKHKRLFFAICTLCLTSGINYIPVVVFWTIQVYTVYGASYRQAGIYLLPIGFCIAGGAVLSAIMMTIFKKKIQFVLMFFCIVQTAGLGSMAAIDPENINTAWAPLVLGLIGVGGVLLPSQIVFSIISPHDLIGTSVSLSIVIRAIGQVIGVSMYYNVFKTHLTRRAVNPAVIAFPAIENGLAFTSLDPAALTPNITALVTSLAAGPFSAYAHLFPNIDSPEQIAAVQQAAHELYKPIFPMLYFISIAWGGAAVVACFFLVGIGEFINDRVAVVL</sequence>
<dbReference type="GO" id="GO:0005886">
    <property type="term" value="C:plasma membrane"/>
    <property type="evidence" value="ECO:0007669"/>
    <property type="project" value="TreeGrafter"/>
</dbReference>
<dbReference type="GeneID" id="41988119"/>
<evidence type="ECO:0000256" key="5">
    <source>
        <dbReference type="ARBA" id="ARBA00023136"/>
    </source>
</evidence>
<dbReference type="Gene3D" id="1.20.1250.20">
    <property type="entry name" value="MFS general substrate transporter like domains"/>
    <property type="match status" value="2"/>
</dbReference>
<feature type="transmembrane region" description="Helical" evidence="7">
    <location>
        <begin position="218"/>
        <end position="238"/>
    </location>
</feature>
<dbReference type="PANTHER" id="PTHR23501">
    <property type="entry name" value="MAJOR FACILITATOR SUPERFAMILY"/>
    <property type="match status" value="1"/>
</dbReference>
<dbReference type="Pfam" id="PF06609">
    <property type="entry name" value="TRI12"/>
    <property type="match status" value="1"/>
</dbReference>
<evidence type="ECO:0000259" key="8">
    <source>
        <dbReference type="PROSITE" id="PS50850"/>
    </source>
</evidence>
<evidence type="ECO:0000256" key="7">
    <source>
        <dbReference type="SAM" id="Phobius"/>
    </source>
</evidence>
<dbReference type="Proteomes" id="UP000431533">
    <property type="component" value="Unassembled WGS sequence"/>
</dbReference>
<feature type="transmembrane region" description="Helical" evidence="7">
    <location>
        <begin position="258"/>
        <end position="279"/>
    </location>
</feature>
<organism evidence="9 10">
    <name type="scientific">Lachnellula hyalina</name>
    <dbReference type="NCBI Taxonomy" id="1316788"/>
    <lineage>
        <taxon>Eukaryota</taxon>
        <taxon>Fungi</taxon>
        <taxon>Dikarya</taxon>
        <taxon>Ascomycota</taxon>
        <taxon>Pezizomycotina</taxon>
        <taxon>Leotiomycetes</taxon>
        <taxon>Helotiales</taxon>
        <taxon>Lachnaceae</taxon>
        <taxon>Lachnellula</taxon>
    </lineage>
</organism>
<evidence type="ECO:0000313" key="10">
    <source>
        <dbReference type="Proteomes" id="UP000431533"/>
    </source>
</evidence>
<feature type="transmembrane region" description="Helical" evidence="7">
    <location>
        <begin position="396"/>
        <end position="415"/>
    </location>
</feature>
<evidence type="ECO:0000256" key="3">
    <source>
        <dbReference type="ARBA" id="ARBA00022692"/>
    </source>
</evidence>
<feature type="transmembrane region" description="Helical" evidence="7">
    <location>
        <begin position="102"/>
        <end position="124"/>
    </location>
</feature>
<feature type="transmembrane region" description="Helical" evidence="7">
    <location>
        <begin position="460"/>
        <end position="477"/>
    </location>
</feature>
<protein>
    <submittedName>
        <fullName evidence="9">Efflux pump</fullName>
    </submittedName>
</protein>
<feature type="region of interest" description="Disordered" evidence="6">
    <location>
        <begin position="1"/>
        <end position="25"/>
    </location>
</feature>
<feature type="transmembrane region" description="Helical" evidence="7">
    <location>
        <begin position="562"/>
        <end position="582"/>
    </location>
</feature>
<evidence type="ECO:0000256" key="2">
    <source>
        <dbReference type="ARBA" id="ARBA00022448"/>
    </source>
</evidence>
<evidence type="ECO:0000256" key="1">
    <source>
        <dbReference type="ARBA" id="ARBA00004141"/>
    </source>
</evidence>
<dbReference type="InterPro" id="IPR010573">
    <property type="entry name" value="MFS_Str1/Tri12-like"/>
</dbReference>
<feature type="transmembrane region" description="Helical" evidence="7">
    <location>
        <begin position="131"/>
        <end position="147"/>
    </location>
</feature>
<dbReference type="EMBL" id="QGMH01000220">
    <property type="protein sequence ID" value="TVY22887.1"/>
    <property type="molecule type" value="Genomic_DNA"/>
</dbReference>